<keyword evidence="1" id="KW-0547">Nucleotide-binding</keyword>
<keyword evidence="5" id="KW-1185">Reference proteome</keyword>
<sequence length="999" mass="111282">MNRSASGPSLRINLLGPMSIEADGHPLNLPRSKKTRALLAYLIMSDRSLRRDKLGELFWDITEDPKGSLRWSLSRLRREIQWDRERLHASRQELSFDRAGAFVDAWELAALEGQGFESLPLEALVALADVPRGSFLEELELQDIFQFNAWCVGQRERFRGLWCQLLTALRDRQMGEPDLALGYAVRLSELDPFDVTNLSTLFELLFKLGRRDEAQKRYEHSRRLFKDLGAAGETELHRAWIVCREQSRQAAPAPNAAARPVSPPAGMGAALPFVGRSKELRFIEDEMGRLAAGEAVSAFLFQGEPGIGKSRLAERLMSKAESAGFAVRAGRAYEVEQKSPYKPWLDALGLALSDLVQPDQADSEIDQERWFSLVRDELQQQARGKGLLLILDDLQWFDRASLQLLHYVARSFRSCPLMFGLFARAGELRDNAPAQRVILTLQQDFGARVFDLAPLGESDIGQLLSGHGSVDANRIYRASSGNPLYAIEMARHPELSDPYRPLVNLVRDRIEHLPEQAIDLVRWGAVLGRSISIPRLERLCSLEPEVLVEGLECLETHALFQIDATHSSQRYRFSHDVVRQAVYSDLSLPRRRLMHKKVVELLLPEIDNLEVATEIAYHAERAGEALEGARACVLAGEQALRVFANGVAESLARQGLQMAEQLQGNERIGWMLKLLHILYSAQKPDTETASIQLRDLAEQALAAGLTHEARLGFQMLSFLRWENASMASAHSNILQAERISRREKPEERAEALAQAAKCFLLLERNLNQAEAFILEVKSLFNHGIGPISTAYLAEGMLAGYRGHYKDAERAFQKAIDTALEAGERLEEFAATEQLIMLHVDRGNLSACDVLIDQLLDLGQRVRAGVELPVSETLSALVRYMNGEEGALDAFKSGLEALRALDDKYHVAYLLSRLAGHQWKQGLWPAAASSAQEALDCAMAIGRESEIAIANHILRMCAQKDGADAREDGDAPGAGSATHRSWYASQWAQVASDCENVASA</sequence>
<dbReference type="RefSeq" id="WP_302908415.1">
    <property type="nucleotide sequence ID" value="NZ_JAUMIS010000001.1"/>
</dbReference>
<dbReference type="Proteomes" id="UP001168640">
    <property type="component" value="Unassembled WGS sequence"/>
</dbReference>
<dbReference type="InterPro" id="IPR005158">
    <property type="entry name" value="BTAD"/>
</dbReference>
<reference evidence="4" key="1">
    <citation type="submission" date="2023-07" db="EMBL/GenBank/DDBJ databases">
        <title>Marinobacter sp. chi1 genome sequencing and assembly.</title>
        <authorList>
            <person name="Park S."/>
        </authorList>
    </citation>
    <scope>NUCLEOTIDE SEQUENCE</scope>
    <source>
        <strain evidence="4">Chi1</strain>
    </source>
</reference>
<dbReference type="PANTHER" id="PTHR16305:SF28">
    <property type="entry name" value="GUANYLATE CYCLASE DOMAIN-CONTAINING PROTEIN"/>
    <property type="match status" value="1"/>
</dbReference>
<evidence type="ECO:0000259" key="3">
    <source>
        <dbReference type="SMART" id="SM01043"/>
    </source>
</evidence>
<evidence type="ECO:0000256" key="2">
    <source>
        <dbReference type="ARBA" id="ARBA00022840"/>
    </source>
</evidence>
<dbReference type="InterPro" id="IPR027417">
    <property type="entry name" value="P-loop_NTPase"/>
</dbReference>
<dbReference type="Gene3D" id="1.10.10.10">
    <property type="entry name" value="Winged helix-like DNA-binding domain superfamily/Winged helix DNA-binding domain"/>
    <property type="match status" value="1"/>
</dbReference>
<proteinExistence type="predicted"/>
<dbReference type="SUPFAM" id="SSF52540">
    <property type="entry name" value="P-loop containing nucleoside triphosphate hydrolases"/>
    <property type="match status" value="1"/>
</dbReference>
<organism evidence="4 5">
    <name type="scientific">Marinobacter suaedae</name>
    <dbReference type="NCBI Taxonomy" id="3057675"/>
    <lineage>
        <taxon>Bacteria</taxon>
        <taxon>Pseudomonadati</taxon>
        <taxon>Pseudomonadota</taxon>
        <taxon>Gammaproteobacteria</taxon>
        <taxon>Pseudomonadales</taxon>
        <taxon>Marinobacteraceae</taxon>
        <taxon>Marinobacter</taxon>
    </lineage>
</organism>
<accession>A0ABT8VVX9</accession>
<gene>
    <name evidence="4" type="ORF">QVZ43_00300</name>
</gene>
<dbReference type="InterPro" id="IPR011990">
    <property type="entry name" value="TPR-like_helical_dom_sf"/>
</dbReference>
<protein>
    <submittedName>
        <fullName evidence="4">AAA family ATPase</fullName>
    </submittedName>
</protein>
<dbReference type="Gene3D" id="1.25.40.10">
    <property type="entry name" value="Tetratricopeptide repeat domain"/>
    <property type="match status" value="1"/>
</dbReference>
<dbReference type="PANTHER" id="PTHR16305">
    <property type="entry name" value="TESTICULAR SOLUBLE ADENYLYL CYCLASE"/>
    <property type="match status" value="1"/>
</dbReference>
<feature type="domain" description="Bacterial transcriptional activator" evidence="3">
    <location>
        <begin position="103"/>
        <end position="241"/>
    </location>
</feature>
<dbReference type="Gene3D" id="3.40.50.300">
    <property type="entry name" value="P-loop containing nucleotide triphosphate hydrolases"/>
    <property type="match status" value="1"/>
</dbReference>
<dbReference type="Pfam" id="PF13191">
    <property type="entry name" value="AAA_16"/>
    <property type="match status" value="1"/>
</dbReference>
<dbReference type="EMBL" id="JAUMIS010000001">
    <property type="protein sequence ID" value="MDO3720141.1"/>
    <property type="molecule type" value="Genomic_DNA"/>
</dbReference>
<name>A0ABT8VVX9_9GAMM</name>
<evidence type="ECO:0000313" key="5">
    <source>
        <dbReference type="Proteomes" id="UP001168640"/>
    </source>
</evidence>
<dbReference type="SMART" id="SM01043">
    <property type="entry name" value="BTAD"/>
    <property type="match status" value="1"/>
</dbReference>
<dbReference type="InterPro" id="IPR036388">
    <property type="entry name" value="WH-like_DNA-bd_sf"/>
</dbReference>
<comment type="caution">
    <text evidence="4">The sequence shown here is derived from an EMBL/GenBank/DDBJ whole genome shotgun (WGS) entry which is preliminary data.</text>
</comment>
<evidence type="ECO:0000256" key="1">
    <source>
        <dbReference type="ARBA" id="ARBA00022741"/>
    </source>
</evidence>
<keyword evidence="2" id="KW-0067">ATP-binding</keyword>
<dbReference type="SUPFAM" id="SSF48452">
    <property type="entry name" value="TPR-like"/>
    <property type="match status" value="2"/>
</dbReference>
<dbReference type="InterPro" id="IPR041664">
    <property type="entry name" value="AAA_16"/>
</dbReference>
<evidence type="ECO:0000313" key="4">
    <source>
        <dbReference type="EMBL" id="MDO3720141.1"/>
    </source>
</evidence>